<feature type="compositionally biased region" description="Basic and acidic residues" evidence="1">
    <location>
        <begin position="19"/>
        <end position="38"/>
    </location>
</feature>
<proteinExistence type="predicted"/>
<dbReference type="EMBL" id="JAUJYN010000006">
    <property type="protein sequence ID" value="KAK1269561.1"/>
    <property type="molecule type" value="Genomic_DNA"/>
</dbReference>
<comment type="caution">
    <text evidence="2">The sequence shown here is derived from an EMBL/GenBank/DDBJ whole genome shotgun (WGS) entry which is preliminary data.</text>
</comment>
<keyword evidence="3" id="KW-1185">Reference proteome</keyword>
<gene>
    <name evidence="2" type="ORF">QJS04_geneDACA006712</name>
</gene>
<name>A0AAV9AZC8_ACOGR</name>
<evidence type="ECO:0000313" key="2">
    <source>
        <dbReference type="EMBL" id="KAK1269561.1"/>
    </source>
</evidence>
<feature type="region of interest" description="Disordered" evidence="1">
    <location>
        <begin position="1"/>
        <end position="38"/>
    </location>
</feature>
<dbReference type="Proteomes" id="UP001179952">
    <property type="component" value="Unassembled WGS sequence"/>
</dbReference>
<protein>
    <submittedName>
        <fullName evidence="2">Uncharacterized protein</fullName>
    </submittedName>
</protein>
<dbReference type="AlphaFoldDB" id="A0AAV9AZC8"/>
<accession>A0AAV9AZC8</accession>
<organism evidence="2 3">
    <name type="scientific">Acorus gramineus</name>
    <name type="common">Dwarf sweet flag</name>
    <dbReference type="NCBI Taxonomy" id="55184"/>
    <lineage>
        <taxon>Eukaryota</taxon>
        <taxon>Viridiplantae</taxon>
        <taxon>Streptophyta</taxon>
        <taxon>Embryophyta</taxon>
        <taxon>Tracheophyta</taxon>
        <taxon>Spermatophyta</taxon>
        <taxon>Magnoliopsida</taxon>
        <taxon>Liliopsida</taxon>
        <taxon>Acoraceae</taxon>
        <taxon>Acorus</taxon>
    </lineage>
</organism>
<evidence type="ECO:0000256" key="1">
    <source>
        <dbReference type="SAM" id="MobiDB-lite"/>
    </source>
</evidence>
<evidence type="ECO:0000313" key="3">
    <source>
        <dbReference type="Proteomes" id="UP001179952"/>
    </source>
</evidence>
<reference evidence="2" key="2">
    <citation type="submission" date="2023-06" db="EMBL/GenBank/DDBJ databases">
        <authorList>
            <person name="Ma L."/>
            <person name="Liu K.-W."/>
            <person name="Li Z."/>
            <person name="Hsiao Y.-Y."/>
            <person name="Qi Y."/>
            <person name="Fu T."/>
            <person name="Tang G."/>
            <person name="Zhang D."/>
            <person name="Sun W.-H."/>
            <person name="Liu D.-K."/>
            <person name="Li Y."/>
            <person name="Chen G.-Z."/>
            <person name="Liu X.-D."/>
            <person name="Liao X.-Y."/>
            <person name="Jiang Y.-T."/>
            <person name="Yu X."/>
            <person name="Hao Y."/>
            <person name="Huang J."/>
            <person name="Zhao X.-W."/>
            <person name="Ke S."/>
            <person name="Chen Y.-Y."/>
            <person name="Wu W.-L."/>
            <person name="Hsu J.-L."/>
            <person name="Lin Y.-F."/>
            <person name="Huang M.-D."/>
            <person name="Li C.-Y."/>
            <person name="Huang L."/>
            <person name="Wang Z.-W."/>
            <person name="Zhao X."/>
            <person name="Zhong W.-Y."/>
            <person name="Peng D.-H."/>
            <person name="Ahmad S."/>
            <person name="Lan S."/>
            <person name="Zhang J.-S."/>
            <person name="Tsai W.-C."/>
            <person name="Van De Peer Y."/>
            <person name="Liu Z.-J."/>
        </authorList>
    </citation>
    <scope>NUCLEOTIDE SEQUENCE</scope>
    <source>
        <strain evidence="2">SCP</strain>
        <tissue evidence="2">Leaves</tissue>
    </source>
</reference>
<sequence length="251" mass="28544">MTPRVQHNLDIQLCSKKSKTSDEAKPRQDEYSVPPDETKIDKPCEMFKSPYISNEVRVEKQCYRKYFRGETSNEDASLYSGNLLTENVVERKICKDSLPVKEVQSYITSEVASVTHIISRYFSEFDETDTCNSPAQGPTDVIDQPDQCKTANLRRLWGPHPNQNAMTTMGSAREEHVKQRIDGHCLSTSIDCMHLSVTKSKGEILTPKRKFRRTEVGRRLLPAANEMGISTVTIHRSLGRVHAQHNLDGEF</sequence>
<reference evidence="2" key="1">
    <citation type="journal article" date="2023" name="Nat. Commun.">
        <title>Diploid and tetraploid genomes of Acorus and the evolution of monocots.</title>
        <authorList>
            <person name="Ma L."/>
            <person name="Liu K.W."/>
            <person name="Li Z."/>
            <person name="Hsiao Y.Y."/>
            <person name="Qi Y."/>
            <person name="Fu T."/>
            <person name="Tang G.D."/>
            <person name="Zhang D."/>
            <person name="Sun W.H."/>
            <person name="Liu D.K."/>
            <person name="Li Y."/>
            <person name="Chen G.Z."/>
            <person name="Liu X.D."/>
            <person name="Liao X.Y."/>
            <person name="Jiang Y.T."/>
            <person name="Yu X."/>
            <person name="Hao Y."/>
            <person name="Huang J."/>
            <person name="Zhao X.W."/>
            <person name="Ke S."/>
            <person name="Chen Y.Y."/>
            <person name="Wu W.L."/>
            <person name="Hsu J.L."/>
            <person name="Lin Y.F."/>
            <person name="Huang M.D."/>
            <person name="Li C.Y."/>
            <person name="Huang L."/>
            <person name="Wang Z.W."/>
            <person name="Zhao X."/>
            <person name="Zhong W.Y."/>
            <person name="Peng D.H."/>
            <person name="Ahmad S."/>
            <person name="Lan S."/>
            <person name="Zhang J.S."/>
            <person name="Tsai W.C."/>
            <person name="Van de Peer Y."/>
            <person name="Liu Z.J."/>
        </authorList>
    </citation>
    <scope>NUCLEOTIDE SEQUENCE</scope>
    <source>
        <strain evidence="2">SCP</strain>
    </source>
</reference>